<protein>
    <submittedName>
        <fullName evidence="1">Uncharacterized protein</fullName>
    </submittedName>
</protein>
<keyword evidence="2" id="KW-1185">Reference proteome</keyword>
<reference evidence="1 2" key="1">
    <citation type="journal article" date="2021" name="J. Hered.">
        <title>A chromosome-level genome assembly of the parasitoid wasp, Cotesia glomerata (Hymenoptera: Braconidae).</title>
        <authorList>
            <person name="Pinto B.J."/>
            <person name="Weis J.J."/>
            <person name="Gamble T."/>
            <person name="Ode P.J."/>
            <person name="Paul R."/>
            <person name="Zaspel J.M."/>
        </authorList>
    </citation>
    <scope>NUCLEOTIDE SEQUENCE [LARGE SCALE GENOMIC DNA]</scope>
    <source>
        <strain evidence="1">CgM1</strain>
    </source>
</reference>
<organism evidence="1 2">
    <name type="scientific">Cotesia glomerata</name>
    <name type="common">Lepidopteran parasitic wasp</name>
    <name type="synonym">Apanteles glomeratus</name>
    <dbReference type="NCBI Taxonomy" id="32391"/>
    <lineage>
        <taxon>Eukaryota</taxon>
        <taxon>Metazoa</taxon>
        <taxon>Ecdysozoa</taxon>
        <taxon>Arthropoda</taxon>
        <taxon>Hexapoda</taxon>
        <taxon>Insecta</taxon>
        <taxon>Pterygota</taxon>
        <taxon>Neoptera</taxon>
        <taxon>Endopterygota</taxon>
        <taxon>Hymenoptera</taxon>
        <taxon>Apocrita</taxon>
        <taxon>Ichneumonoidea</taxon>
        <taxon>Braconidae</taxon>
        <taxon>Microgastrinae</taxon>
        <taxon>Cotesia</taxon>
    </lineage>
</organism>
<proteinExistence type="predicted"/>
<name>A0AAV7IQ56_COTGL</name>
<sequence>MKRGPYKSYLGPDGNGVMPRSTFYDKLKKLRCDITDGNNEVHNENIAVDNMNEIDLLSQKNIFDENDLLSIETAAETDCPLINQQSSITTDSVFNSWLYEDYDEESSDREIFFDAEDSPPEDNYHVDNGNERYQQAEETDALEDSFKKPLCSCSTVTRGEALMITGIRSRRVAYMEKYNCNFVID</sequence>
<dbReference type="EMBL" id="JAHXZJ010001119">
    <property type="protein sequence ID" value="KAH0554765.1"/>
    <property type="molecule type" value="Genomic_DNA"/>
</dbReference>
<gene>
    <name evidence="1" type="ORF">KQX54_012582</name>
</gene>
<evidence type="ECO:0000313" key="1">
    <source>
        <dbReference type="EMBL" id="KAH0554765.1"/>
    </source>
</evidence>
<dbReference type="AlphaFoldDB" id="A0AAV7IQ56"/>
<comment type="caution">
    <text evidence="1">The sequence shown here is derived from an EMBL/GenBank/DDBJ whole genome shotgun (WGS) entry which is preliminary data.</text>
</comment>
<accession>A0AAV7IQ56</accession>
<dbReference type="Proteomes" id="UP000826195">
    <property type="component" value="Unassembled WGS sequence"/>
</dbReference>
<evidence type="ECO:0000313" key="2">
    <source>
        <dbReference type="Proteomes" id="UP000826195"/>
    </source>
</evidence>